<proteinExistence type="predicted"/>
<protein>
    <submittedName>
        <fullName evidence="1">DUF4893 domain-containing protein</fullName>
    </submittedName>
</protein>
<evidence type="ECO:0000313" key="1">
    <source>
        <dbReference type="EMBL" id="MBY8824852.1"/>
    </source>
</evidence>
<comment type="caution">
    <text evidence="1">The sequence shown here is derived from an EMBL/GenBank/DDBJ whole genome shotgun (WGS) entry which is preliminary data.</text>
</comment>
<dbReference type="PROSITE" id="PS51257">
    <property type="entry name" value="PROKAR_LIPOPROTEIN"/>
    <property type="match status" value="1"/>
</dbReference>
<sequence>MNAVFRGALIALLVAGCTSKGPSGVRSSSAPMAADWRKVATAADRQRLRDWRTAFTTALRQARLSHAAQVANQGALLEPDAAIADPDGIPPGAYRCRVIKLGAKSAGMSDYTAYPAFNCDIADEGEVSSFTKTSGSQRPVGLVFNDDGGRQIFLGTLMLGDETQAIDYGRDADRDMAGAVEKIGPRRWRMILPWPRFESMMDVIELVPAG</sequence>
<dbReference type="Pfam" id="PF16233">
    <property type="entry name" value="DUF4893"/>
    <property type="match status" value="1"/>
</dbReference>
<dbReference type="Proteomes" id="UP000706039">
    <property type="component" value="Unassembled WGS sequence"/>
</dbReference>
<dbReference type="InterPro" id="IPR032609">
    <property type="entry name" value="DUF4893"/>
</dbReference>
<accession>A0ABS7PWX9</accession>
<organism evidence="1 2">
    <name type="scientific">Sphingomonas colocasiae</name>
    <dbReference type="NCBI Taxonomy" id="1848973"/>
    <lineage>
        <taxon>Bacteria</taxon>
        <taxon>Pseudomonadati</taxon>
        <taxon>Pseudomonadota</taxon>
        <taxon>Alphaproteobacteria</taxon>
        <taxon>Sphingomonadales</taxon>
        <taxon>Sphingomonadaceae</taxon>
        <taxon>Sphingomonas</taxon>
    </lineage>
</organism>
<keyword evidence="2" id="KW-1185">Reference proteome</keyword>
<name>A0ABS7PWX9_9SPHN</name>
<reference evidence="1 2" key="1">
    <citation type="submission" date="2021-08" db="EMBL/GenBank/DDBJ databases">
        <authorList>
            <person name="Tuo L."/>
        </authorList>
    </citation>
    <scope>NUCLEOTIDE SEQUENCE [LARGE SCALE GENOMIC DNA]</scope>
    <source>
        <strain evidence="1 2">JCM 31229</strain>
    </source>
</reference>
<dbReference type="EMBL" id="JAINVV010000010">
    <property type="protein sequence ID" value="MBY8824852.1"/>
    <property type="molecule type" value="Genomic_DNA"/>
</dbReference>
<gene>
    <name evidence="1" type="ORF">K7G82_21290</name>
</gene>
<evidence type="ECO:0000313" key="2">
    <source>
        <dbReference type="Proteomes" id="UP000706039"/>
    </source>
</evidence>